<gene>
    <name evidence="3" type="ORF">PSALAMII_LOCUS11481</name>
</gene>
<keyword evidence="4" id="KW-1185">Reference proteome</keyword>
<dbReference type="EMBL" id="CAJVPG010000467">
    <property type="protein sequence ID" value="CAG8431350.1"/>
    <property type="molecule type" value="Genomic_DNA"/>
</dbReference>
<protein>
    <recommendedName>
        <fullName evidence="2">F-box domain-containing protein</fullName>
    </recommendedName>
</protein>
<dbReference type="Pfam" id="PF00646">
    <property type="entry name" value="F-box"/>
    <property type="match status" value="1"/>
</dbReference>
<dbReference type="InterPro" id="IPR001810">
    <property type="entry name" value="F-box_dom"/>
</dbReference>
<dbReference type="OrthoDB" id="1720422at2759"/>
<feature type="region of interest" description="Disordered" evidence="1">
    <location>
        <begin position="510"/>
        <end position="531"/>
    </location>
</feature>
<dbReference type="InterPro" id="IPR036047">
    <property type="entry name" value="F-box-like_dom_sf"/>
</dbReference>
<dbReference type="PROSITE" id="PS50181">
    <property type="entry name" value="FBOX"/>
    <property type="match status" value="1"/>
</dbReference>
<organism evidence="3 4">
    <name type="scientific">Penicillium salamii</name>
    <dbReference type="NCBI Taxonomy" id="1612424"/>
    <lineage>
        <taxon>Eukaryota</taxon>
        <taxon>Fungi</taxon>
        <taxon>Dikarya</taxon>
        <taxon>Ascomycota</taxon>
        <taxon>Pezizomycotina</taxon>
        <taxon>Eurotiomycetes</taxon>
        <taxon>Eurotiomycetidae</taxon>
        <taxon>Eurotiales</taxon>
        <taxon>Aspergillaceae</taxon>
        <taxon>Penicillium</taxon>
    </lineage>
</organism>
<name>A0A9W4K1K5_9EURO</name>
<dbReference type="SUPFAM" id="SSF81383">
    <property type="entry name" value="F-box domain"/>
    <property type="match status" value="1"/>
</dbReference>
<dbReference type="Proteomes" id="UP001152649">
    <property type="component" value="Unassembled WGS sequence"/>
</dbReference>
<feature type="domain" description="F-box" evidence="2">
    <location>
        <begin position="1"/>
        <end position="49"/>
    </location>
</feature>
<accession>A0A9W4K1K5</accession>
<evidence type="ECO:0000259" key="2">
    <source>
        <dbReference type="PROSITE" id="PS50181"/>
    </source>
</evidence>
<evidence type="ECO:0000313" key="4">
    <source>
        <dbReference type="Proteomes" id="UP001152649"/>
    </source>
</evidence>
<evidence type="ECO:0000256" key="1">
    <source>
        <dbReference type="SAM" id="MobiDB-lite"/>
    </source>
</evidence>
<comment type="caution">
    <text evidence="3">The sequence shown here is derived from an EMBL/GenBank/DDBJ whole genome shotgun (WGS) entry which is preliminary data.</text>
</comment>
<dbReference type="AlphaFoldDB" id="A0A9W4K1K5"/>
<sequence>MLEDLPNELLENIADWLPPLALRSLSHVSSKLYHALVPRVYRVAVFRATSEWALNGLNIDNFFIQHSKSTGHLRHTRHLEINAPIHLVRFNRCAAFNIFRVVGLAADPFSRIGTPDHARAHQQFLEDIEDQLHLVFAHLHPGLLRSFTWRLGTCLPAGVLDREGYLIQHQENLAHLSLVTDGSCPHAAGHLDGLYLLSSLEAIEWEGIQHSTEIELLQKCIRRNQRRLRTLSIGFSASAGRPDFSCQVLGLQWSTVATATLSAGPAPTFLPSLTCLTLSKAHLQKSPDQTSLLTFAGLRSLKLRDCMNSCECLEALSHLQNKLQLRLFELCCDNLPLDPSKANLGPVIAFLLSLQGLQHLYLKLANFAHTHQIEPVIRHHSQTLQTLVYHEKQLAPVDNERLWWDTRDFCPSWIFDRAELRHLDRLSALALCTNTPSVRASLEPGANDSHLQVLHIRLTGVDHLHRDIQSEAISQIRTADDRDEGCPCGCWGGLSRRSSLPDHDLDFASPWEEQSAESPGIGLSDGSGGSEAITTESAEIKEVLDFADWAFGPKGLPRLEVLAFGDFSYEERYQKQRFLARRRRSVGLRSPDQNPETRKHYGWNFCIGDMNDPSLWSNVGLDGSKFLSACPDGGPMESPDEW</sequence>
<evidence type="ECO:0000313" key="3">
    <source>
        <dbReference type="EMBL" id="CAG8431350.1"/>
    </source>
</evidence>
<reference evidence="3" key="1">
    <citation type="submission" date="2021-07" db="EMBL/GenBank/DDBJ databases">
        <authorList>
            <person name="Branca A.L. A."/>
        </authorList>
    </citation>
    <scope>NUCLEOTIDE SEQUENCE</scope>
</reference>
<proteinExistence type="predicted"/>